<accession>A0A6P8PGJ1</accession>
<dbReference type="Proteomes" id="UP000515159">
    <property type="component" value="Chromosome 16"/>
</dbReference>
<sequence>MKVFICLMLASAATSWQIDPSFDEPWQKWKETHDKVYSDENEAMMRRSNWEKNLNFVTIHNLEQSLGKHSYEVEMNHLADMTSQEVISQLTGLRVPHRRNSRKVTRDVNSTGKLPDSVDWREKGCVTEVKHQGSCGSCWAFSAAGALEGQMKLTTGNLVSLSPQNLVDCTTKYGNKGCNGGFMTSAFKYVIDNHGIDSESSYPYEAKDGMCRYNLAGNSTTCSKYIELKPTEEALQEALANVGPISVALDASRTSFFLYKSGVYDDTSCSQEVNHGVLAVGYGTLNGKDFWLLKNSWGTSFGDHGFVRIARNLGNLCGIGSYCSYPKL</sequence>
<gene>
    <name evidence="11" type="primary">CTSS</name>
</gene>
<dbReference type="AlphaFoldDB" id="A0A6P8PGJ1"/>
<protein>
    <submittedName>
        <fullName evidence="11">Cathepsin S</fullName>
    </submittedName>
</protein>
<name>A0A6P8PGJ1_GEOSA</name>
<dbReference type="GeneID" id="117350278"/>
<dbReference type="Gene3D" id="3.90.70.10">
    <property type="entry name" value="Cysteine proteinases"/>
    <property type="match status" value="1"/>
</dbReference>
<dbReference type="Pfam" id="PF00112">
    <property type="entry name" value="Peptidase_C1"/>
    <property type="match status" value="1"/>
</dbReference>
<evidence type="ECO:0000259" key="9">
    <source>
        <dbReference type="SMART" id="SM00848"/>
    </source>
</evidence>
<dbReference type="InterPro" id="IPR000169">
    <property type="entry name" value="Pept_cys_AS"/>
</dbReference>
<evidence type="ECO:0000256" key="4">
    <source>
        <dbReference type="ARBA" id="ARBA00022807"/>
    </source>
</evidence>
<dbReference type="InterPro" id="IPR025661">
    <property type="entry name" value="Pept_asp_AS"/>
</dbReference>
<evidence type="ECO:0000256" key="1">
    <source>
        <dbReference type="ARBA" id="ARBA00008455"/>
    </source>
</evidence>
<dbReference type="FunCoup" id="A0A6P8PGJ1">
    <property type="interactions" value="473"/>
</dbReference>
<dbReference type="GO" id="GO:0006508">
    <property type="term" value="P:proteolysis"/>
    <property type="evidence" value="ECO:0007669"/>
    <property type="project" value="UniProtKB-KW"/>
</dbReference>
<feature type="domain" description="Cathepsin propeptide inhibitor" evidence="9">
    <location>
        <begin position="26"/>
        <end position="86"/>
    </location>
</feature>
<keyword evidence="6" id="KW-1015">Disulfide bond</keyword>
<dbReference type="InterPro" id="IPR038765">
    <property type="entry name" value="Papain-like_cys_pep_sf"/>
</dbReference>
<dbReference type="PROSITE" id="PS00139">
    <property type="entry name" value="THIOL_PROTEASE_CYS"/>
    <property type="match status" value="1"/>
</dbReference>
<dbReference type="RefSeq" id="XP_033780385.1">
    <property type="nucleotide sequence ID" value="XM_033924494.1"/>
</dbReference>
<reference evidence="11" key="1">
    <citation type="submission" date="2025-08" db="UniProtKB">
        <authorList>
            <consortium name="RefSeq"/>
        </authorList>
    </citation>
    <scope>IDENTIFICATION</scope>
</reference>
<dbReference type="PRINTS" id="PR00705">
    <property type="entry name" value="PAPAIN"/>
</dbReference>
<feature type="chain" id="PRO_5027880747" evidence="7">
    <location>
        <begin position="16"/>
        <end position="328"/>
    </location>
</feature>
<keyword evidence="2" id="KW-0645">Protease</keyword>
<evidence type="ECO:0000256" key="5">
    <source>
        <dbReference type="ARBA" id="ARBA00023145"/>
    </source>
</evidence>
<evidence type="ECO:0000256" key="2">
    <source>
        <dbReference type="ARBA" id="ARBA00022670"/>
    </source>
</evidence>
<dbReference type="InterPro" id="IPR000668">
    <property type="entry name" value="Peptidase_C1A_C"/>
</dbReference>
<dbReference type="InterPro" id="IPR013128">
    <property type="entry name" value="Peptidase_C1A"/>
</dbReference>
<dbReference type="PANTHER" id="PTHR12411">
    <property type="entry name" value="CYSTEINE PROTEASE FAMILY C1-RELATED"/>
    <property type="match status" value="1"/>
</dbReference>
<dbReference type="PROSITE" id="PS00639">
    <property type="entry name" value="THIOL_PROTEASE_HIS"/>
    <property type="match status" value="1"/>
</dbReference>
<feature type="domain" description="Peptidase C1A papain C-terminal" evidence="8">
    <location>
        <begin position="114"/>
        <end position="327"/>
    </location>
</feature>
<dbReference type="CDD" id="cd02248">
    <property type="entry name" value="Peptidase_C1A"/>
    <property type="match status" value="1"/>
</dbReference>
<dbReference type="CTD" id="1520"/>
<keyword evidence="3" id="KW-0378">Hydrolase</keyword>
<keyword evidence="7" id="KW-0732">Signal</keyword>
<evidence type="ECO:0000259" key="8">
    <source>
        <dbReference type="SMART" id="SM00645"/>
    </source>
</evidence>
<dbReference type="SMART" id="SM00848">
    <property type="entry name" value="Inhibitor_I29"/>
    <property type="match status" value="1"/>
</dbReference>
<proteinExistence type="inferred from homology"/>
<evidence type="ECO:0000256" key="7">
    <source>
        <dbReference type="SAM" id="SignalP"/>
    </source>
</evidence>
<dbReference type="Pfam" id="PF08246">
    <property type="entry name" value="Inhibitor_I29"/>
    <property type="match status" value="1"/>
</dbReference>
<evidence type="ECO:0000313" key="11">
    <source>
        <dbReference type="RefSeq" id="XP_033780385.1"/>
    </source>
</evidence>
<dbReference type="OrthoDB" id="190265at2759"/>
<comment type="similarity">
    <text evidence="1">Belongs to the peptidase C1 family.</text>
</comment>
<dbReference type="SMART" id="SM00645">
    <property type="entry name" value="Pept_C1"/>
    <property type="match status" value="1"/>
</dbReference>
<evidence type="ECO:0000256" key="3">
    <source>
        <dbReference type="ARBA" id="ARBA00022801"/>
    </source>
</evidence>
<dbReference type="InParanoid" id="A0A6P8PGJ1"/>
<evidence type="ECO:0000256" key="6">
    <source>
        <dbReference type="ARBA" id="ARBA00023157"/>
    </source>
</evidence>
<dbReference type="GO" id="GO:0008234">
    <property type="term" value="F:cysteine-type peptidase activity"/>
    <property type="evidence" value="ECO:0007669"/>
    <property type="project" value="UniProtKB-KW"/>
</dbReference>
<feature type="signal peptide" evidence="7">
    <location>
        <begin position="1"/>
        <end position="15"/>
    </location>
</feature>
<keyword evidence="5" id="KW-0865">Zymogen</keyword>
<dbReference type="KEGG" id="gsh:117350278"/>
<dbReference type="SUPFAM" id="SSF54001">
    <property type="entry name" value="Cysteine proteinases"/>
    <property type="match status" value="1"/>
</dbReference>
<dbReference type="InterPro" id="IPR039417">
    <property type="entry name" value="Peptidase_C1A_papain-like"/>
</dbReference>
<keyword evidence="4" id="KW-0788">Thiol protease</keyword>
<dbReference type="InterPro" id="IPR025660">
    <property type="entry name" value="Pept_his_AS"/>
</dbReference>
<keyword evidence="10" id="KW-1185">Reference proteome</keyword>
<evidence type="ECO:0000313" key="10">
    <source>
        <dbReference type="Proteomes" id="UP000515159"/>
    </source>
</evidence>
<organism evidence="10 11">
    <name type="scientific">Geotrypetes seraphini</name>
    <name type="common">Gaboon caecilian</name>
    <name type="synonym">Caecilia seraphini</name>
    <dbReference type="NCBI Taxonomy" id="260995"/>
    <lineage>
        <taxon>Eukaryota</taxon>
        <taxon>Metazoa</taxon>
        <taxon>Chordata</taxon>
        <taxon>Craniata</taxon>
        <taxon>Vertebrata</taxon>
        <taxon>Euteleostomi</taxon>
        <taxon>Amphibia</taxon>
        <taxon>Gymnophiona</taxon>
        <taxon>Geotrypetes</taxon>
    </lineage>
</organism>
<dbReference type="FunFam" id="3.90.70.10:FF:000006">
    <property type="entry name" value="Cathepsin S"/>
    <property type="match status" value="1"/>
</dbReference>
<dbReference type="InterPro" id="IPR013201">
    <property type="entry name" value="Prot_inhib_I29"/>
</dbReference>
<dbReference type="PROSITE" id="PS00640">
    <property type="entry name" value="THIOL_PROTEASE_ASN"/>
    <property type="match status" value="1"/>
</dbReference>